<evidence type="ECO:0000256" key="9">
    <source>
        <dbReference type="ARBA" id="ARBA00023002"/>
    </source>
</evidence>
<organism evidence="15 16">
    <name type="scientific">Spectribacter hydrogenoxidans</name>
    <dbReference type="NCBI Taxonomy" id="3075608"/>
    <lineage>
        <taxon>Bacteria</taxon>
        <taxon>Pseudomonadati</taxon>
        <taxon>Pseudomonadota</taxon>
        <taxon>Gammaproteobacteria</taxon>
        <taxon>Salinisphaerales</taxon>
        <taxon>Salinisphaeraceae</taxon>
        <taxon>Spectribacter</taxon>
    </lineage>
</organism>
<keyword evidence="4 12" id="KW-0285">Flavoprotein</keyword>
<dbReference type="Gene3D" id="3.20.20.70">
    <property type="entry name" value="Aldolase class I"/>
    <property type="match status" value="1"/>
</dbReference>
<keyword evidence="7 12" id="KW-0521">NADP</keyword>
<dbReference type="InterPro" id="IPR004652">
    <property type="entry name" value="DusB-like"/>
</dbReference>
<dbReference type="HAMAP" id="MF_02042">
    <property type="entry name" value="DusB_subfam"/>
    <property type="match status" value="1"/>
</dbReference>
<accession>A0ABU3BZJ8</accession>
<evidence type="ECO:0000256" key="11">
    <source>
        <dbReference type="ARBA" id="ARBA00048802"/>
    </source>
</evidence>
<dbReference type="InterPro" id="IPR035587">
    <property type="entry name" value="DUS-like_FMN-bd"/>
</dbReference>
<keyword evidence="3 12" id="KW-0820">tRNA-binding</keyword>
<keyword evidence="8 12" id="KW-0694">RNA-binding</keyword>
<gene>
    <name evidence="12 15" type="primary">dusB</name>
    <name evidence="15" type="ORF">RM532_07200</name>
</gene>
<dbReference type="SUPFAM" id="SSF51395">
    <property type="entry name" value="FMN-linked oxidoreductases"/>
    <property type="match status" value="1"/>
</dbReference>
<comment type="catalytic activity">
    <reaction evidence="11 12">
        <text>a 5,6-dihydrouridine in tRNA + NAD(+) = a uridine in tRNA + NADH + H(+)</text>
        <dbReference type="Rhea" id="RHEA:54452"/>
        <dbReference type="Rhea" id="RHEA-COMP:13339"/>
        <dbReference type="Rhea" id="RHEA-COMP:13887"/>
        <dbReference type="ChEBI" id="CHEBI:15378"/>
        <dbReference type="ChEBI" id="CHEBI:57540"/>
        <dbReference type="ChEBI" id="CHEBI:57945"/>
        <dbReference type="ChEBI" id="CHEBI:65315"/>
        <dbReference type="ChEBI" id="CHEBI:74443"/>
    </reaction>
</comment>
<keyword evidence="6 12" id="KW-0819">tRNA processing</keyword>
<evidence type="ECO:0000256" key="1">
    <source>
        <dbReference type="ARBA" id="ARBA00001917"/>
    </source>
</evidence>
<evidence type="ECO:0000256" key="5">
    <source>
        <dbReference type="ARBA" id="ARBA00022643"/>
    </source>
</evidence>
<feature type="binding site" evidence="12">
    <location>
        <begin position="200"/>
        <end position="202"/>
    </location>
    <ligand>
        <name>FMN</name>
        <dbReference type="ChEBI" id="CHEBI:58210"/>
    </ligand>
</feature>
<dbReference type="PANTHER" id="PTHR45846">
    <property type="entry name" value="TRNA-DIHYDROURIDINE(47) SYNTHASE [NAD(P)(+)]-LIKE"/>
    <property type="match status" value="1"/>
</dbReference>
<evidence type="ECO:0000256" key="13">
    <source>
        <dbReference type="PIRNR" id="PIRNR006621"/>
    </source>
</evidence>
<comment type="similarity">
    <text evidence="13">Belongs to the dus family.</text>
</comment>
<dbReference type="Gene3D" id="1.10.1200.80">
    <property type="entry name" value="Putative flavin oxidoreducatase, domain 2"/>
    <property type="match status" value="1"/>
</dbReference>
<dbReference type="EC" id="1.3.1.-" evidence="12"/>
<proteinExistence type="inferred from homology"/>
<dbReference type="PROSITE" id="PS01136">
    <property type="entry name" value="UPF0034"/>
    <property type="match status" value="1"/>
</dbReference>
<evidence type="ECO:0000256" key="4">
    <source>
        <dbReference type="ARBA" id="ARBA00022630"/>
    </source>
</evidence>
<keyword evidence="9 12" id="KW-0560">Oxidoreductase</keyword>
<dbReference type="InterPro" id="IPR001269">
    <property type="entry name" value="DUS_fam"/>
</dbReference>
<feature type="domain" description="DUS-like FMN-binding" evidence="14">
    <location>
        <begin position="14"/>
        <end position="314"/>
    </location>
</feature>
<feature type="binding site" evidence="12">
    <location>
        <position position="70"/>
    </location>
    <ligand>
        <name>FMN</name>
        <dbReference type="ChEBI" id="CHEBI:58210"/>
    </ligand>
</feature>
<keyword evidence="15" id="KW-0238">DNA-binding</keyword>
<comment type="cofactor">
    <cofactor evidence="1 12 13">
        <name>FMN</name>
        <dbReference type="ChEBI" id="CHEBI:58210"/>
    </cofactor>
</comment>
<evidence type="ECO:0000259" key="14">
    <source>
        <dbReference type="Pfam" id="PF01207"/>
    </source>
</evidence>
<evidence type="ECO:0000256" key="10">
    <source>
        <dbReference type="ARBA" id="ARBA00048205"/>
    </source>
</evidence>
<dbReference type="EMBL" id="JAVRIB010000006">
    <property type="protein sequence ID" value="MDT0634741.1"/>
    <property type="molecule type" value="Genomic_DNA"/>
</dbReference>
<keyword evidence="5 12" id="KW-0288">FMN</keyword>
<feature type="binding site" evidence="12">
    <location>
        <position position="139"/>
    </location>
    <ligand>
        <name>FMN</name>
        <dbReference type="ChEBI" id="CHEBI:58210"/>
    </ligand>
</feature>
<evidence type="ECO:0000256" key="7">
    <source>
        <dbReference type="ARBA" id="ARBA00022857"/>
    </source>
</evidence>
<sequence>MQIGPYAIANRLAAAPMAGVTDRPFRQLCRSLGAGMTVSEMVAANPRTRDTAKSRQRLDHAGEPAPRIVQIAGSDPDQMADAARYNVDMGADIIDINMGCPAKKVCRRAAGSALLANESLVGRILAATVTAVSVPVTLKIRTGVSARARNGVEIARIAQDSGIVALAVHGRTRDQFYNGRAEYDTIRAIKSAVWLPVWANGDVDSPEAAARVLALTGADGVMIGRAACRRPWLFGDIAHFLATGSHRPAPTPVECQGWLEWLVEQLHDFYGEYRGLRIARKHIAWHWEACPPPGPLYRDLMQAESAARQLRLLRVCGSLRVDSDLARIA</sequence>
<comment type="similarity">
    <text evidence="12">Belongs to the Dus family. DusB subfamily.</text>
</comment>
<dbReference type="RefSeq" id="WP_311652548.1">
    <property type="nucleotide sequence ID" value="NZ_JAVRIB010000006.1"/>
</dbReference>
<dbReference type="Pfam" id="PF01207">
    <property type="entry name" value="Dus"/>
    <property type="match status" value="1"/>
</dbReference>
<evidence type="ECO:0000256" key="8">
    <source>
        <dbReference type="ARBA" id="ARBA00022884"/>
    </source>
</evidence>
<dbReference type="InterPro" id="IPR013785">
    <property type="entry name" value="Aldolase_TIM"/>
</dbReference>
<comment type="caution">
    <text evidence="15">The sequence shown here is derived from an EMBL/GenBank/DDBJ whole genome shotgun (WGS) entry which is preliminary data.</text>
</comment>
<evidence type="ECO:0000313" key="16">
    <source>
        <dbReference type="Proteomes" id="UP001251857"/>
    </source>
</evidence>
<dbReference type="InterPro" id="IPR032887">
    <property type="entry name" value="DusB"/>
</dbReference>
<dbReference type="PIRSF" id="PIRSF006621">
    <property type="entry name" value="Dus"/>
    <property type="match status" value="1"/>
</dbReference>
<dbReference type="InterPro" id="IPR024036">
    <property type="entry name" value="tRNA-dHydroUridine_Synthase_C"/>
</dbReference>
<evidence type="ECO:0000256" key="12">
    <source>
        <dbReference type="HAMAP-Rule" id="MF_02042"/>
    </source>
</evidence>
<dbReference type="NCBIfam" id="TIGR00737">
    <property type="entry name" value="nifR3_yhdG"/>
    <property type="match status" value="1"/>
</dbReference>
<feature type="binding site" evidence="12">
    <location>
        <begin position="16"/>
        <end position="18"/>
    </location>
    <ligand>
        <name>FMN</name>
        <dbReference type="ChEBI" id="CHEBI:58210"/>
    </ligand>
</feature>
<evidence type="ECO:0000313" key="15">
    <source>
        <dbReference type="EMBL" id="MDT0634741.1"/>
    </source>
</evidence>
<evidence type="ECO:0000256" key="2">
    <source>
        <dbReference type="ARBA" id="ARBA00002790"/>
    </source>
</evidence>
<keyword evidence="16" id="KW-1185">Reference proteome</keyword>
<evidence type="ECO:0000256" key="3">
    <source>
        <dbReference type="ARBA" id="ARBA00022555"/>
    </source>
</evidence>
<dbReference type="Proteomes" id="UP001251857">
    <property type="component" value="Unassembled WGS sequence"/>
</dbReference>
<dbReference type="GO" id="GO:0016491">
    <property type="term" value="F:oxidoreductase activity"/>
    <property type="evidence" value="ECO:0007669"/>
    <property type="project" value="UniProtKB-KW"/>
</dbReference>
<comment type="function">
    <text evidence="2 12 13">Catalyzes the synthesis of 5,6-dihydrouridine (D), a modified base found in the D-loop of most tRNAs, via the reduction of the C5-C6 double bond in target uridines.</text>
</comment>
<dbReference type="InterPro" id="IPR018517">
    <property type="entry name" value="tRNA_hU_synthase_CS"/>
</dbReference>
<comment type="catalytic activity">
    <reaction evidence="10 12">
        <text>a 5,6-dihydrouridine in tRNA + NADP(+) = a uridine in tRNA + NADPH + H(+)</text>
        <dbReference type="Rhea" id="RHEA:23624"/>
        <dbReference type="Rhea" id="RHEA-COMP:13339"/>
        <dbReference type="Rhea" id="RHEA-COMP:13887"/>
        <dbReference type="ChEBI" id="CHEBI:15378"/>
        <dbReference type="ChEBI" id="CHEBI:57783"/>
        <dbReference type="ChEBI" id="CHEBI:58349"/>
        <dbReference type="ChEBI" id="CHEBI:65315"/>
        <dbReference type="ChEBI" id="CHEBI:74443"/>
    </reaction>
</comment>
<protein>
    <recommendedName>
        <fullName evidence="12">tRNA-dihydrouridine synthase B</fullName>
        <ecNumber evidence="12">1.3.1.-</ecNumber>
    </recommendedName>
</protein>
<reference evidence="15 16" key="1">
    <citation type="submission" date="2023-09" db="EMBL/GenBank/DDBJ databases">
        <authorList>
            <person name="Rey-Velasco X."/>
        </authorList>
    </citation>
    <scope>NUCLEOTIDE SEQUENCE [LARGE SCALE GENOMIC DNA]</scope>
    <source>
        <strain evidence="15 16">W335</strain>
    </source>
</reference>
<dbReference type="PANTHER" id="PTHR45846:SF1">
    <property type="entry name" value="TRNA-DIHYDROURIDINE(47) SYNTHASE [NAD(P)(+)]-LIKE"/>
    <property type="match status" value="1"/>
</dbReference>
<dbReference type="CDD" id="cd02801">
    <property type="entry name" value="DUS_like_FMN"/>
    <property type="match status" value="1"/>
</dbReference>
<feature type="active site" description="Proton donor" evidence="12">
    <location>
        <position position="100"/>
    </location>
</feature>
<dbReference type="GO" id="GO:0003677">
    <property type="term" value="F:DNA binding"/>
    <property type="evidence" value="ECO:0007669"/>
    <property type="project" value="UniProtKB-KW"/>
</dbReference>
<name>A0ABU3BZJ8_9GAMM</name>
<evidence type="ECO:0000256" key="6">
    <source>
        <dbReference type="ARBA" id="ARBA00022694"/>
    </source>
</evidence>
<feature type="binding site" evidence="12">
    <location>
        <begin position="224"/>
        <end position="225"/>
    </location>
    <ligand>
        <name>FMN</name>
        <dbReference type="ChEBI" id="CHEBI:58210"/>
    </ligand>
</feature>